<dbReference type="Pfam" id="PF02517">
    <property type="entry name" value="Rce1-like"/>
    <property type="match status" value="2"/>
</dbReference>
<reference evidence="3 4" key="1">
    <citation type="submission" date="2020-10" db="EMBL/GenBank/DDBJ databases">
        <title>Wide distribution of Phycisphaera-like planctomycetes from WD2101 soil group in peatlands and genome analysis of the first cultivated representative.</title>
        <authorList>
            <person name="Dedysh S.N."/>
            <person name="Beletsky A.V."/>
            <person name="Ivanova A."/>
            <person name="Kulichevskaya I.S."/>
            <person name="Suzina N.E."/>
            <person name="Philippov D.A."/>
            <person name="Rakitin A.L."/>
            <person name="Mardanov A.V."/>
            <person name="Ravin N.V."/>
        </authorList>
    </citation>
    <scope>NUCLEOTIDE SEQUENCE [LARGE SCALE GENOMIC DNA]</scope>
    <source>
        <strain evidence="3 4">M1803</strain>
    </source>
</reference>
<feature type="transmembrane region" description="Helical" evidence="1">
    <location>
        <begin position="357"/>
        <end position="377"/>
    </location>
</feature>
<feature type="transmembrane region" description="Helical" evidence="1">
    <location>
        <begin position="107"/>
        <end position="129"/>
    </location>
</feature>
<name>A0A7M2WWL7_9BACT</name>
<organism evidence="3 4">
    <name type="scientific">Humisphaera borealis</name>
    <dbReference type="NCBI Taxonomy" id="2807512"/>
    <lineage>
        <taxon>Bacteria</taxon>
        <taxon>Pseudomonadati</taxon>
        <taxon>Planctomycetota</taxon>
        <taxon>Phycisphaerae</taxon>
        <taxon>Tepidisphaerales</taxon>
        <taxon>Tepidisphaeraceae</taxon>
        <taxon>Humisphaera</taxon>
    </lineage>
</organism>
<evidence type="ECO:0000313" key="3">
    <source>
        <dbReference type="EMBL" id="QOV89789.1"/>
    </source>
</evidence>
<keyword evidence="4" id="KW-1185">Reference proteome</keyword>
<feature type="transmembrane region" description="Helical" evidence="1">
    <location>
        <begin position="196"/>
        <end position="218"/>
    </location>
</feature>
<keyword evidence="3" id="KW-0645">Protease</keyword>
<dbReference type="PANTHER" id="PTHR43592:SF15">
    <property type="entry name" value="CAAX AMINO TERMINAL PROTEASE FAMILY PROTEIN"/>
    <property type="match status" value="1"/>
</dbReference>
<feature type="transmembrane region" description="Helical" evidence="1">
    <location>
        <begin position="150"/>
        <end position="176"/>
    </location>
</feature>
<dbReference type="GO" id="GO:0004175">
    <property type="term" value="F:endopeptidase activity"/>
    <property type="evidence" value="ECO:0007669"/>
    <property type="project" value="UniProtKB-ARBA"/>
</dbReference>
<protein>
    <submittedName>
        <fullName evidence="3">CPBP family intramembrane metalloprotease</fullName>
    </submittedName>
</protein>
<keyword evidence="1" id="KW-0472">Membrane</keyword>
<dbReference type="RefSeq" id="WP_206292847.1">
    <property type="nucleotide sequence ID" value="NZ_CP063458.1"/>
</dbReference>
<evidence type="ECO:0000256" key="1">
    <source>
        <dbReference type="SAM" id="Phobius"/>
    </source>
</evidence>
<dbReference type="PANTHER" id="PTHR43592">
    <property type="entry name" value="CAAX AMINO TERMINAL PROTEASE"/>
    <property type="match status" value="1"/>
</dbReference>
<evidence type="ECO:0000313" key="4">
    <source>
        <dbReference type="Proteomes" id="UP000593765"/>
    </source>
</evidence>
<dbReference type="GO" id="GO:0080120">
    <property type="term" value="P:CAAX-box protein maturation"/>
    <property type="evidence" value="ECO:0007669"/>
    <property type="project" value="UniProtKB-ARBA"/>
</dbReference>
<feature type="transmembrane region" description="Helical" evidence="1">
    <location>
        <begin position="318"/>
        <end position="351"/>
    </location>
</feature>
<feature type="transmembrane region" description="Helical" evidence="1">
    <location>
        <begin position="56"/>
        <end position="82"/>
    </location>
</feature>
<dbReference type="KEGG" id="hbs:IPV69_27010"/>
<dbReference type="InterPro" id="IPR003675">
    <property type="entry name" value="Rce1/LyrA-like_dom"/>
</dbReference>
<accession>A0A7M2WWL7</accession>
<feature type="domain" description="CAAX prenyl protease 2/Lysostaphin resistance protein A-like" evidence="2">
    <location>
        <begin position="199"/>
        <end position="231"/>
    </location>
</feature>
<keyword evidence="1" id="KW-1133">Transmembrane helix</keyword>
<feature type="domain" description="CAAX prenyl protease 2/Lysostaphin resistance protein A-like" evidence="2">
    <location>
        <begin position="307"/>
        <end position="370"/>
    </location>
</feature>
<dbReference type="Proteomes" id="UP000593765">
    <property type="component" value="Chromosome"/>
</dbReference>
<evidence type="ECO:0000259" key="2">
    <source>
        <dbReference type="Pfam" id="PF02517"/>
    </source>
</evidence>
<sequence length="382" mass="40283">MSIIAAADPDLTSIAIELLVVAVLLVPGIIVLWKTGSYRWRSVLGPLRIPDRAEMWPVPVALVIGFAGWMGSAVAYTVLIGIRSAAGGASQPTGEADLMAMLSPLDFVVLAAVTPVVGLIAGVAFLILVRPAAVGWIGFKPGRLPRGLALGALAALIGVPLTMLAGGITELVYKAIDFKHPAEHELLKFMKEAPSMWIQVAAILAAVAIAPLVEEFLFRGLIQTSLMTWFHGFGRLRGPVAYAPQWQMQGNALPYASAAVPAVDPATGQPIPAGPPAGIGLSDTTPLMPPPELGQVVPPAPVAPQPLPELSRRPWASWLAIVITSVLFAVIHPLWTAPIIFVLAVVLGYVYERTGNLWASIGLHAIFNTISTTIYLLGVGQT</sequence>
<dbReference type="AlphaFoldDB" id="A0A7M2WWL7"/>
<keyword evidence="1" id="KW-0812">Transmembrane</keyword>
<keyword evidence="3" id="KW-0482">Metalloprotease</keyword>
<proteinExistence type="predicted"/>
<gene>
    <name evidence="3" type="ORF">IPV69_27010</name>
</gene>
<feature type="transmembrane region" description="Helical" evidence="1">
    <location>
        <begin position="12"/>
        <end position="35"/>
    </location>
</feature>
<keyword evidence="3" id="KW-0378">Hydrolase</keyword>
<dbReference type="GO" id="GO:0008237">
    <property type="term" value="F:metallopeptidase activity"/>
    <property type="evidence" value="ECO:0007669"/>
    <property type="project" value="UniProtKB-KW"/>
</dbReference>
<dbReference type="EMBL" id="CP063458">
    <property type="protein sequence ID" value="QOV89789.1"/>
    <property type="molecule type" value="Genomic_DNA"/>
</dbReference>